<protein>
    <submittedName>
        <fullName evidence="2">Uncharacterized protein</fullName>
    </submittedName>
</protein>
<evidence type="ECO:0000256" key="1">
    <source>
        <dbReference type="SAM" id="Phobius"/>
    </source>
</evidence>
<dbReference type="EMBL" id="LR134313">
    <property type="protein sequence ID" value="VEF02228.1"/>
    <property type="molecule type" value="Genomic_DNA"/>
</dbReference>
<accession>A0A3S4SMQ5</accession>
<keyword evidence="1" id="KW-0812">Transmembrane</keyword>
<keyword evidence="1" id="KW-1133">Transmembrane helix</keyword>
<dbReference type="KEGG" id="nci:NCTC10296_01687"/>
<proteinExistence type="predicted"/>
<dbReference type="AlphaFoldDB" id="A0A3S4SMQ5"/>
<feature type="transmembrane region" description="Helical" evidence="1">
    <location>
        <begin position="29"/>
        <end position="50"/>
    </location>
</feature>
<keyword evidence="1" id="KW-0472">Membrane</keyword>
<organism evidence="2 3">
    <name type="scientific">Neisseria canis</name>
    <dbReference type="NCBI Taxonomy" id="493"/>
    <lineage>
        <taxon>Bacteria</taxon>
        <taxon>Pseudomonadati</taxon>
        <taxon>Pseudomonadota</taxon>
        <taxon>Betaproteobacteria</taxon>
        <taxon>Neisseriales</taxon>
        <taxon>Neisseriaceae</taxon>
        <taxon>Neisseria</taxon>
    </lineage>
</organism>
<name>A0A3S4SMQ5_9NEIS</name>
<evidence type="ECO:0000313" key="3">
    <source>
        <dbReference type="Proteomes" id="UP000279284"/>
    </source>
</evidence>
<keyword evidence="3" id="KW-1185">Reference proteome</keyword>
<evidence type="ECO:0000313" key="2">
    <source>
        <dbReference type="EMBL" id="VEF02228.1"/>
    </source>
</evidence>
<dbReference type="Proteomes" id="UP000279284">
    <property type="component" value="Chromosome"/>
</dbReference>
<feature type="transmembrane region" description="Helical" evidence="1">
    <location>
        <begin position="56"/>
        <end position="75"/>
    </location>
</feature>
<reference evidence="2 3" key="1">
    <citation type="submission" date="2018-12" db="EMBL/GenBank/DDBJ databases">
        <authorList>
            <consortium name="Pathogen Informatics"/>
        </authorList>
    </citation>
    <scope>NUCLEOTIDE SEQUENCE [LARGE SCALE GENOMIC DNA]</scope>
    <source>
        <strain evidence="2 3">NCTC10296</strain>
    </source>
</reference>
<gene>
    <name evidence="2" type="ORF">NCTC10296_01687</name>
</gene>
<sequence length="93" mass="10595">MAWIVSKQYRFIYGDGPVGFIEMMIKVSIFSLSEVIFMLAIIFVGLSLTAYPEKRYIKTALLMTACLSAFGFLMIDEACSNTVGYCQAWRLIW</sequence>